<proteinExistence type="predicted"/>
<evidence type="ECO:0000313" key="1">
    <source>
        <dbReference type="EMBL" id="CAH2405611.1"/>
    </source>
</evidence>
<comment type="caution">
    <text evidence="1">The sequence shown here is derived from an EMBL/GenBank/DDBJ whole genome shotgun (WGS) entry which is preliminary data.</text>
</comment>
<gene>
    <name evidence="1" type="ORF">MES5069_480017</name>
</gene>
<reference evidence="1 2" key="1">
    <citation type="submission" date="2022-03" db="EMBL/GenBank/DDBJ databases">
        <authorList>
            <person name="Brunel B."/>
        </authorList>
    </citation>
    <scope>NUCLEOTIDE SEQUENCE [LARGE SCALE GENOMIC DNA]</scope>
    <source>
        <strain evidence="1">STM5069sample</strain>
    </source>
</reference>
<accession>A0ABN8K5R5</accession>
<dbReference type="EMBL" id="CAKXZT010000144">
    <property type="protein sequence ID" value="CAH2405611.1"/>
    <property type="molecule type" value="Genomic_DNA"/>
</dbReference>
<keyword evidence="2" id="KW-1185">Reference proteome</keyword>
<evidence type="ECO:0000313" key="2">
    <source>
        <dbReference type="Proteomes" id="UP001153050"/>
    </source>
</evidence>
<organism evidence="1 2">
    <name type="scientific">Mesorhizobium escarrei</name>
    <dbReference type="NCBI Taxonomy" id="666018"/>
    <lineage>
        <taxon>Bacteria</taxon>
        <taxon>Pseudomonadati</taxon>
        <taxon>Pseudomonadota</taxon>
        <taxon>Alphaproteobacteria</taxon>
        <taxon>Hyphomicrobiales</taxon>
        <taxon>Phyllobacteriaceae</taxon>
        <taxon>Mesorhizobium</taxon>
    </lineage>
</organism>
<sequence length="65" mass="6918">MQMVTPKASVLSPQSLPDPFCEPRNSLLGNFDRVAVSVLRTPSVGVGRIPNSFQFGDSSLEVAIG</sequence>
<protein>
    <submittedName>
        <fullName evidence="1">Uncharacterized protein</fullName>
    </submittedName>
</protein>
<name>A0ABN8K5R5_9HYPH</name>
<dbReference type="Proteomes" id="UP001153050">
    <property type="component" value="Unassembled WGS sequence"/>
</dbReference>